<sequence>MQIGSPLLQPFQKSNRYGLCQSSVVPWEELGEHIKLLLWDSSCYFVHAEHFSFIIKPFRCTRQVH</sequence>
<proteinExistence type="predicted"/>
<accession>A0A2P2QAL0</accession>
<dbReference type="EMBL" id="GGEC01083554">
    <property type="protein sequence ID" value="MBX64038.1"/>
    <property type="molecule type" value="Transcribed_RNA"/>
</dbReference>
<evidence type="ECO:0000313" key="1">
    <source>
        <dbReference type="EMBL" id="MBX64038.1"/>
    </source>
</evidence>
<reference evidence="1" key="1">
    <citation type="submission" date="2018-02" db="EMBL/GenBank/DDBJ databases">
        <title>Rhizophora mucronata_Transcriptome.</title>
        <authorList>
            <person name="Meera S.P."/>
            <person name="Sreeshan A."/>
            <person name="Augustine A."/>
        </authorList>
    </citation>
    <scope>NUCLEOTIDE SEQUENCE</scope>
    <source>
        <tissue evidence="1">Leaf</tissue>
    </source>
</reference>
<organism evidence="1">
    <name type="scientific">Rhizophora mucronata</name>
    <name type="common">Asiatic mangrove</name>
    <dbReference type="NCBI Taxonomy" id="61149"/>
    <lineage>
        <taxon>Eukaryota</taxon>
        <taxon>Viridiplantae</taxon>
        <taxon>Streptophyta</taxon>
        <taxon>Embryophyta</taxon>
        <taxon>Tracheophyta</taxon>
        <taxon>Spermatophyta</taxon>
        <taxon>Magnoliopsida</taxon>
        <taxon>eudicotyledons</taxon>
        <taxon>Gunneridae</taxon>
        <taxon>Pentapetalae</taxon>
        <taxon>rosids</taxon>
        <taxon>fabids</taxon>
        <taxon>Malpighiales</taxon>
        <taxon>Rhizophoraceae</taxon>
        <taxon>Rhizophora</taxon>
    </lineage>
</organism>
<dbReference type="AlphaFoldDB" id="A0A2P2QAL0"/>
<name>A0A2P2QAL0_RHIMU</name>
<protein>
    <submittedName>
        <fullName evidence="1">Uncharacterized protein</fullName>
    </submittedName>
</protein>